<dbReference type="InterPro" id="IPR039774">
    <property type="entry name" value="Sin3-like"/>
</dbReference>
<sequence length="168" mass="17668">MKEFKAQNIDRTGVITRVSSLFRGHPALIVGFNTFLPPGYKVEVQSSNNRGVHAHWRLPDLLGHDSIAAAAAPALQQPQPLPTAPGAPPKPSHQPPTEPPRSSYGTNNILSHAGATAAGVGGHHVSAHHSYNQPPRAALFGGAGSNLPNQDVAGTQQSQPVEFNHAIN</sequence>
<feature type="compositionally biased region" description="Polar residues" evidence="5">
    <location>
        <begin position="146"/>
        <end position="168"/>
    </location>
</feature>
<evidence type="ECO:0000313" key="7">
    <source>
        <dbReference type="Proteomes" id="UP000440578"/>
    </source>
</evidence>
<dbReference type="GO" id="GO:0000122">
    <property type="term" value="P:negative regulation of transcription by RNA polymerase II"/>
    <property type="evidence" value="ECO:0007669"/>
    <property type="project" value="TreeGrafter"/>
</dbReference>
<accession>A0A6A4WY44</accession>
<name>A0A6A4WY44_AMPAM</name>
<evidence type="ECO:0000256" key="5">
    <source>
        <dbReference type="SAM" id="MobiDB-lite"/>
    </source>
</evidence>
<keyword evidence="7" id="KW-1185">Reference proteome</keyword>
<gene>
    <name evidence="6" type="primary">Sin3a_8</name>
    <name evidence="6" type="ORF">FJT64_020082</name>
</gene>
<protein>
    <submittedName>
        <fullName evidence="6">Paired amphipathic helix protein Sin3a</fullName>
    </submittedName>
</protein>
<organism evidence="6 7">
    <name type="scientific">Amphibalanus amphitrite</name>
    <name type="common">Striped barnacle</name>
    <name type="synonym">Balanus amphitrite</name>
    <dbReference type="NCBI Taxonomy" id="1232801"/>
    <lineage>
        <taxon>Eukaryota</taxon>
        <taxon>Metazoa</taxon>
        <taxon>Ecdysozoa</taxon>
        <taxon>Arthropoda</taxon>
        <taxon>Crustacea</taxon>
        <taxon>Multicrustacea</taxon>
        <taxon>Cirripedia</taxon>
        <taxon>Thoracica</taxon>
        <taxon>Thoracicalcarea</taxon>
        <taxon>Balanomorpha</taxon>
        <taxon>Balanoidea</taxon>
        <taxon>Balanidae</taxon>
        <taxon>Amphibalaninae</taxon>
        <taxon>Amphibalanus</taxon>
    </lineage>
</organism>
<evidence type="ECO:0000313" key="6">
    <source>
        <dbReference type="EMBL" id="KAF0308724.1"/>
    </source>
</evidence>
<dbReference type="GO" id="GO:0003714">
    <property type="term" value="F:transcription corepressor activity"/>
    <property type="evidence" value="ECO:0007669"/>
    <property type="project" value="InterPro"/>
</dbReference>
<proteinExistence type="predicted"/>
<keyword evidence="3 4" id="KW-0539">Nucleus</keyword>
<dbReference type="SUPFAM" id="SSF47762">
    <property type="entry name" value="PAH2 domain"/>
    <property type="match status" value="1"/>
</dbReference>
<dbReference type="InterPro" id="IPR036600">
    <property type="entry name" value="PAH_sf"/>
</dbReference>
<feature type="compositionally biased region" description="Pro residues" evidence="5">
    <location>
        <begin position="79"/>
        <end position="99"/>
    </location>
</feature>
<evidence type="ECO:0000256" key="4">
    <source>
        <dbReference type="PROSITE-ProRule" id="PRU00810"/>
    </source>
</evidence>
<evidence type="ECO:0000256" key="2">
    <source>
        <dbReference type="ARBA" id="ARBA00022491"/>
    </source>
</evidence>
<feature type="region of interest" description="Disordered" evidence="5">
    <location>
        <begin position="71"/>
        <end position="168"/>
    </location>
</feature>
<comment type="caution">
    <text evidence="6">The sequence shown here is derived from an EMBL/GenBank/DDBJ whole genome shotgun (WGS) entry which is preliminary data.</text>
</comment>
<dbReference type="PANTHER" id="PTHR12346">
    <property type="entry name" value="SIN3B-RELATED"/>
    <property type="match status" value="1"/>
</dbReference>
<dbReference type="EMBL" id="VIIS01000468">
    <property type="protein sequence ID" value="KAF0308724.1"/>
    <property type="molecule type" value="Genomic_DNA"/>
</dbReference>
<reference evidence="6 7" key="1">
    <citation type="submission" date="2019-07" db="EMBL/GenBank/DDBJ databases">
        <title>Draft genome assembly of a fouling barnacle, Amphibalanus amphitrite (Darwin, 1854): The first reference genome for Thecostraca.</title>
        <authorList>
            <person name="Kim W."/>
        </authorList>
    </citation>
    <scope>NUCLEOTIDE SEQUENCE [LARGE SCALE GENOMIC DNA]</scope>
    <source>
        <strain evidence="6">SNU_AA5</strain>
        <tissue evidence="6">Soma without cirri and trophi</tissue>
    </source>
</reference>
<dbReference type="Gene3D" id="1.20.1160.11">
    <property type="entry name" value="Paired amphipathic helix"/>
    <property type="match status" value="1"/>
</dbReference>
<dbReference type="InterPro" id="IPR003822">
    <property type="entry name" value="PAH"/>
</dbReference>
<dbReference type="Proteomes" id="UP000440578">
    <property type="component" value="Unassembled WGS sequence"/>
</dbReference>
<evidence type="ECO:0000256" key="3">
    <source>
        <dbReference type="ARBA" id="ARBA00023242"/>
    </source>
</evidence>
<dbReference type="AlphaFoldDB" id="A0A6A4WY44"/>
<dbReference type="GO" id="GO:0070822">
    <property type="term" value="C:Sin3-type complex"/>
    <property type="evidence" value="ECO:0007669"/>
    <property type="project" value="TreeGrafter"/>
</dbReference>
<dbReference type="PANTHER" id="PTHR12346:SF0">
    <property type="entry name" value="SIN3A, ISOFORM G"/>
    <property type="match status" value="1"/>
</dbReference>
<dbReference type="PROSITE" id="PS51477">
    <property type="entry name" value="PAH"/>
    <property type="match status" value="1"/>
</dbReference>
<dbReference type="OrthoDB" id="10265969at2759"/>
<evidence type="ECO:0000256" key="1">
    <source>
        <dbReference type="ARBA" id="ARBA00004123"/>
    </source>
</evidence>
<keyword evidence="2" id="KW-0678">Repressor</keyword>
<comment type="subcellular location">
    <subcellularLocation>
        <location evidence="1 4">Nucleus</location>
    </subcellularLocation>
</comment>
<dbReference type="Pfam" id="PF02671">
    <property type="entry name" value="PAH"/>
    <property type="match status" value="1"/>
</dbReference>